<dbReference type="eggNOG" id="KOG0017">
    <property type="taxonomic scope" value="Eukaryota"/>
</dbReference>
<dbReference type="EMBL" id="AHHD01000858">
    <property type="protein sequence ID" value="EKG08979.1"/>
    <property type="molecule type" value="Genomic_DNA"/>
</dbReference>
<dbReference type="InterPro" id="IPR043502">
    <property type="entry name" value="DNA/RNA_pol_sf"/>
</dbReference>
<evidence type="ECO:0000256" key="1">
    <source>
        <dbReference type="SAM" id="MobiDB-lite"/>
    </source>
</evidence>
<feature type="region of interest" description="Disordered" evidence="1">
    <location>
        <begin position="1"/>
        <end position="136"/>
    </location>
</feature>
<dbReference type="InParanoid" id="K2RFW9"/>
<dbReference type="VEuPathDB" id="FungiDB:MPH_14061"/>
<feature type="compositionally biased region" description="Polar residues" evidence="1">
    <location>
        <begin position="124"/>
        <end position="135"/>
    </location>
</feature>
<sequence>HQAVEASSSHQLDSLIRLPTPSPSATSDRLNSREEQPESSLQARQTQGTEPTSNESSQVQPNPEPRLDSETTPATLEQHHQPAPQASGGDEEQRSRLGPLMPVQYDTDPDPAASRGNRAPRGSEISSEVNPNSIIQGKRTRRSAYITQLLLNQHSDQAWRTSFATALSTTQTPRRHRDTLPPEPKTFKELLTHPLGPEFLKAVEAELRELQGKEVWRVISETDVQDNTKEVIPLTWVFKYKFDENGYLLKCKARICVRGDLQTTQEDTFAATLAFRIFRALMAIICAFDLETRQYDVVNAFPHVPLEQTTYCKPPEGMTLKNGQVLQLLKALYGLKESPALWQRHFCNTLTELGLEPVPDAPCLYANNHLFAFFFVDDVIVAFHKDDERYADVFQEDLFQRYEMRMMGEIQWFLALRIVRNRQERLLWLSQESYINSLITKYNVKEANAPATPLPQDEPLTPNEDSHATPQDVHTFQSKMGSVQFAAISTRADIAFAASALSAYLTNPSHRHLALAQRLLEYLGGTKKLALCFNGSVYQDEQNIFTISSDAAYANDQETRRSHQGSLVTLFGGPVDWKATKQPTVTTSTTEAELLALSETAKQCFWWKRFFNQLQFNPGHLIQIQCDNQMTLRLMEESVGKLTTKLRHVDIHHHWLRQEALAGNIHFRWTPTADMIADGLTKALPKQKHQAFVNQLGLTPLTG</sequence>
<feature type="non-terminal residue" evidence="3">
    <location>
        <position position="1"/>
    </location>
</feature>
<dbReference type="InterPro" id="IPR013103">
    <property type="entry name" value="RVT_2"/>
</dbReference>
<evidence type="ECO:0000259" key="2">
    <source>
        <dbReference type="Pfam" id="PF07727"/>
    </source>
</evidence>
<feature type="domain" description="Reverse transcriptase Ty1/copia-type" evidence="2">
    <location>
        <begin position="214"/>
        <end position="454"/>
    </location>
</feature>
<keyword evidence="3" id="KW-0808">Transferase</keyword>
<dbReference type="Pfam" id="PF07727">
    <property type="entry name" value="RVT_2"/>
    <property type="match status" value="1"/>
</dbReference>
<name>K2RFW9_MACPH</name>
<dbReference type="CDD" id="cd09272">
    <property type="entry name" value="RNase_HI_RT_Ty1"/>
    <property type="match status" value="1"/>
</dbReference>
<keyword evidence="3" id="KW-0548">Nucleotidyltransferase</keyword>
<evidence type="ECO:0000313" key="4">
    <source>
        <dbReference type="Proteomes" id="UP000007129"/>
    </source>
</evidence>
<dbReference type="OrthoDB" id="3693885at2759"/>
<dbReference type="Proteomes" id="UP000007129">
    <property type="component" value="Unassembled WGS sequence"/>
</dbReference>
<protein>
    <submittedName>
        <fullName evidence="3">Reverse transcriptase RNA-dependent DNA polymerase</fullName>
    </submittedName>
</protein>
<reference evidence="3 4" key="1">
    <citation type="journal article" date="2012" name="BMC Genomics">
        <title>Tools to kill: Genome of one of the most destructive plant pathogenic fungi Macrophomina phaseolina.</title>
        <authorList>
            <person name="Islam M.S."/>
            <person name="Haque M.S."/>
            <person name="Islam M.M."/>
            <person name="Emdad E.M."/>
            <person name="Halim A."/>
            <person name="Hossen Q.M.M."/>
            <person name="Hossain M.Z."/>
            <person name="Ahmed B."/>
            <person name="Rahim S."/>
            <person name="Rahman M.S."/>
            <person name="Alam M.M."/>
            <person name="Hou S."/>
            <person name="Wan X."/>
            <person name="Saito J.A."/>
            <person name="Alam M."/>
        </authorList>
    </citation>
    <scope>NUCLEOTIDE SEQUENCE [LARGE SCALE GENOMIC DNA]</scope>
    <source>
        <strain evidence="3 4">MS6</strain>
    </source>
</reference>
<keyword evidence="3" id="KW-0695">RNA-directed DNA polymerase</keyword>
<dbReference type="PANTHER" id="PTHR11439:SF438">
    <property type="entry name" value="REVERSE TRANSCRIPTASE TY1_COPIA-TYPE DOMAIN-CONTAINING PROTEIN"/>
    <property type="match status" value="1"/>
</dbReference>
<dbReference type="PANTHER" id="PTHR11439">
    <property type="entry name" value="GAG-POL-RELATED RETROTRANSPOSON"/>
    <property type="match status" value="1"/>
</dbReference>
<comment type="caution">
    <text evidence="3">The sequence shown here is derived from an EMBL/GenBank/DDBJ whole genome shotgun (WGS) entry which is preliminary data.</text>
</comment>
<dbReference type="AlphaFoldDB" id="K2RFW9"/>
<dbReference type="SUPFAM" id="SSF56672">
    <property type="entry name" value="DNA/RNA polymerases"/>
    <property type="match status" value="1"/>
</dbReference>
<gene>
    <name evidence="3" type="ORF">MPH_14061</name>
</gene>
<dbReference type="STRING" id="1126212.K2RFW9"/>
<organism evidence="3 4">
    <name type="scientific">Macrophomina phaseolina (strain MS6)</name>
    <name type="common">Charcoal rot fungus</name>
    <dbReference type="NCBI Taxonomy" id="1126212"/>
    <lineage>
        <taxon>Eukaryota</taxon>
        <taxon>Fungi</taxon>
        <taxon>Dikarya</taxon>
        <taxon>Ascomycota</taxon>
        <taxon>Pezizomycotina</taxon>
        <taxon>Dothideomycetes</taxon>
        <taxon>Dothideomycetes incertae sedis</taxon>
        <taxon>Botryosphaeriales</taxon>
        <taxon>Botryosphaeriaceae</taxon>
        <taxon>Macrophomina</taxon>
    </lineage>
</organism>
<feature type="compositionally biased region" description="Polar residues" evidence="1">
    <location>
        <begin position="38"/>
        <end position="61"/>
    </location>
</feature>
<accession>K2RFW9</accession>
<proteinExistence type="predicted"/>
<dbReference type="HOGENOM" id="CLU_001650_21_2_1"/>
<feature type="compositionally biased region" description="Polar residues" evidence="1">
    <location>
        <begin position="1"/>
        <end position="12"/>
    </location>
</feature>
<feature type="region of interest" description="Disordered" evidence="1">
    <location>
        <begin position="450"/>
        <end position="471"/>
    </location>
</feature>
<evidence type="ECO:0000313" key="3">
    <source>
        <dbReference type="EMBL" id="EKG08979.1"/>
    </source>
</evidence>
<dbReference type="GO" id="GO:0003964">
    <property type="term" value="F:RNA-directed DNA polymerase activity"/>
    <property type="evidence" value="ECO:0007669"/>
    <property type="project" value="UniProtKB-KW"/>
</dbReference>